<protein>
    <recommendedName>
        <fullName evidence="5">Choline/carnitine acyltransferase domain-containing protein</fullName>
    </recommendedName>
</protein>
<dbReference type="OMA" id="WMENDII"/>
<dbReference type="EMBL" id="KN817537">
    <property type="protein sequence ID" value="KJA24341.1"/>
    <property type="molecule type" value="Genomic_DNA"/>
</dbReference>
<dbReference type="InterPro" id="IPR042231">
    <property type="entry name" value="Cho/carn_acyl_trans_2"/>
</dbReference>
<dbReference type="STRING" id="945553.A0A0D2P6Q7"/>
<evidence type="ECO:0000256" key="3">
    <source>
        <dbReference type="ARBA" id="ARBA00023315"/>
    </source>
</evidence>
<dbReference type="Pfam" id="PF00755">
    <property type="entry name" value="Carn_acyltransf"/>
    <property type="match status" value="1"/>
</dbReference>
<keyword evidence="2" id="KW-0808">Transferase</keyword>
<dbReference type="PANTHER" id="PTHR22589">
    <property type="entry name" value="CARNITINE O-ACYLTRANSFERASE"/>
    <property type="match status" value="1"/>
</dbReference>
<keyword evidence="3" id="KW-0012">Acyltransferase</keyword>
<feature type="domain" description="Choline/carnitine acyltransferase" evidence="5">
    <location>
        <begin position="52"/>
        <end position="334"/>
    </location>
</feature>
<keyword evidence="7" id="KW-1185">Reference proteome</keyword>
<dbReference type="Proteomes" id="UP000054270">
    <property type="component" value="Unassembled WGS sequence"/>
</dbReference>
<sequence length="386" mass="42471">MLRFAAKRIPRPPPARMLRKSSSSSAPPPPPGYVADPTAPPMLRYQASLPPLPVPELADTCAKYLESVEPLLTPAALARTQAAVADFLASPLAAELQRRLLIRAADPDTPNWLSEWWNSAAYMGYRDPVVVFVSYFFVHVDDRLRRTPAARAASLLAALLPFRRLVETGELTPDAVRGAPLCMASLKWLFHAARHPQKPEDTATKYDPATHNHAVVLRKNRFFVLPLAGPDGTELSAAQFEAQVARIIDAAGEGVATAPAVGALTGDNRDLWADNREALLRASPSGKNAAALEAIDSAMIVLVLDDSKPVTREDISWATWVGNGRNRWYDKHQLYSPFCLKYISCLFPAPSFWSILHYAQIPAGPPFLVFRFWRVPHAAPRYVAQG</sequence>
<feature type="region of interest" description="Disordered" evidence="4">
    <location>
        <begin position="1"/>
        <end position="37"/>
    </location>
</feature>
<comment type="similarity">
    <text evidence="1">Belongs to the carnitine/choline acetyltransferase family.</text>
</comment>
<dbReference type="AlphaFoldDB" id="A0A0D2P6Q7"/>
<organism evidence="6 7">
    <name type="scientific">Hypholoma sublateritium (strain FD-334 SS-4)</name>
    <dbReference type="NCBI Taxonomy" id="945553"/>
    <lineage>
        <taxon>Eukaryota</taxon>
        <taxon>Fungi</taxon>
        <taxon>Dikarya</taxon>
        <taxon>Basidiomycota</taxon>
        <taxon>Agaricomycotina</taxon>
        <taxon>Agaricomycetes</taxon>
        <taxon>Agaricomycetidae</taxon>
        <taxon>Agaricales</taxon>
        <taxon>Agaricineae</taxon>
        <taxon>Strophariaceae</taxon>
        <taxon>Hypholoma</taxon>
    </lineage>
</organism>
<dbReference type="InterPro" id="IPR039551">
    <property type="entry name" value="Cho/carn_acyl_trans"/>
</dbReference>
<evidence type="ECO:0000256" key="2">
    <source>
        <dbReference type="ARBA" id="ARBA00022679"/>
    </source>
</evidence>
<accession>A0A0D2P6Q7</accession>
<evidence type="ECO:0000313" key="7">
    <source>
        <dbReference type="Proteomes" id="UP000054270"/>
    </source>
</evidence>
<dbReference type="PANTHER" id="PTHR22589:SF103">
    <property type="entry name" value="CARNITINE O-ACETYL-TRANSFERASE, ISOFORM A-RELATED"/>
    <property type="match status" value="1"/>
</dbReference>
<dbReference type="GO" id="GO:0005739">
    <property type="term" value="C:mitochondrion"/>
    <property type="evidence" value="ECO:0007669"/>
    <property type="project" value="TreeGrafter"/>
</dbReference>
<evidence type="ECO:0000259" key="5">
    <source>
        <dbReference type="Pfam" id="PF00755"/>
    </source>
</evidence>
<reference evidence="7" key="1">
    <citation type="submission" date="2014-04" db="EMBL/GenBank/DDBJ databases">
        <title>Evolutionary Origins and Diversification of the Mycorrhizal Mutualists.</title>
        <authorList>
            <consortium name="DOE Joint Genome Institute"/>
            <consortium name="Mycorrhizal Genomics Consortium"/>
            <person name="Kohler A."/>
            <person name="Kuo A."/>
            <person name="Nagy L.G."/>
            <person name="Floudas D."/>
            <person name="Copeland A."/>
            <person name="Barry K.W."/>
            <person name="Cichocki N."/>
            <person name="Veneault-Fourrey C."/>
            <person name="LaButti K."/>
            <person name="Lindquist E.A."/>
            <person name="Lipzen A."/>
            <person name="Lundell T."/>
            <person name="Morin E."/>
            <person name="Murat C."/>
            <person name="Riley R."/>
            <person name="Ohm R."/>
            <person name="Sun H."/>
            <person name="Tunlid A."/>
            <person name="Henrissat B."/>
            <person name="Grigoriev I.V."/>
            <person name="Hibbett D.S."/>
            <person name="Martin F."/>
        </authorList>
    </citation>
    <scope>NUCLEOTIDE SEQUENCE [LARGE SCALE GENOMIC DNA]</scope>
    <source>
        <strain evidence="7">FD-334 SS-4</strain>
    </source>
</reference>
<dbReference type="OrthoDB" id="240216at2759"/>
<gene>
    <name evidence="6" type="ORF">HYPSUDRAFT_524924</name>
</gene>
<dbReference type="SUPFAM" id="SSF52777">
    <property type="entry name" value="CoA-dependent acyltransferases"/>
    <property type="match status" value="1"/>
</dbReference>
<dbReference type="InterPro" id="IPR000542">
    <property type="entry name" value="Carn_acyl_trans"/>
</dbReference>
<dbReference type="GO" id="GO:0005777">
    <property type="term" value="C:peroxisome"/>
    <property type="evidence" value="ECO:0007669"/>
    <property type="project" value="TreeGrafter"/>
</dbReference>
<dbReference type="GO" id="GO:0004092">
    <property type="term" value="F:carnitine O-acetyltransferase activity"/>
    <property type="evidence" value="ECO:0007669"/>
    <property type="project" value="TreeGrafter"/>
</dbReference>
<dbReference type="InterPro" id="IPR023213">
    <property type="entry name" value="CAT-like_dom_sf"/>
</dbReference>
<feature type="compositionally biased region" description="Basic residues" evidence="4">
    <location>
        <begin position="1"/>
        <end position="10"/>
    </location>
</feature>
<evidence type="ECO:0000256" key="1">
    <source>
        <dbReference type="ARBA" id="ARBA00005232"/>
    </source>
</evidence>
<dbReference type="Gene3D" id="3.30.559.10">
    <property type="entry name" value="Chloramphenicol acetyltransferase-like domain"/>
    <property type="match status" value="1"/>
</dbReference>
<proteinExistence type="inferred from homology"/>
<dbReference type="Gene3D" id="3.30.559.70">
    <property type="entry name" value="Choline/Carnitine o-acyltransferase, domain 2"/>
    <property type="match status" value="1"/>
</dbReference>
<evidence type="ECO:0000256" key="4">
    <source>
        <dbReference type="SAM" id="MobiDB-lite"/>
    </source>
</evidence>
<dbReference type="GO" id="GO:0009437">
    <property type="term" value="P:carnitine metabolic process"/>
    <property type="evidence" value="ECO:0007669"/>
    <property type="project" value="TreeGrafter"/>
</dbReference>
<evidence type="ECO:0000313" key="6">
    <source>
        <dbReference type="EMBL" id="KJA24341.1"/>
    </source>
</evidence>
<name>A0A0D2P6Q7_HYPSF</name>